<proteinExistence type="predicted"/>
<dbReference type="OrthoDB" id="1113636at2759"/>
<dbReference type="InterPro" id="IPR017451">
    <property type="entry name" value="F-box-assoc_interact_dom"/>
</dbReference>
<dbReference type="Pfam" id="PF00646">
    <property type="entry name" value="F-box"/>
    <property type="match status" value="1"/>
</dbReference>
<dbReference type="SUPFAM" id="SSF81383">
    <property type="entry name" value="F-box domain"/>
    <property type="match status" value="1"/>
</dbReference>
<dbReference type="EMBL" id="CACVBM020000388">
    <property type="protein sequence ID" value="CAA7018515.1"/>
    <property type="molecule type" value="Genomic_DNA"/>
</dbReference>
<organism evidence="2 3">
    <name type="scientific">Microthlaspi erraticum</name>
    <dbReference type="NCBI Taxonomy" id="1685480"/>
    <lineage>
        <taxon>Eukaryota</taxon>
        <taxon>Viridiplantae</taxon>
        <taxon>Streptophyta</taxon>
        <taxon>Embryophyta</taxon>
        <taxon>Tracheophyta</taxon>
        <taxon>Spermatophyta</taxon>
        <taxon>Magnoliopsida</taxon>
        <taxon>eudicotyledons</taxon>
        <taxon>Gunneridae</taxon>
        <taxon>Pentapetalae</taxon>
        <taxon>rosids</taxon>
        <taxon>malvids</taxon>
        <taxon>Brassicales</taxon>
        <taxon>Brassicaceae</taxon>
        <taxon>Coluteocarpeae</taxon>
        <taxon>Microthlaspi</taxon>
    </lineage>
</organism>
<evidence type="ECO:0000313" key="2">
    <source>
        <dbReference type="EMBL" id="CAA7018515.1"/>
    </source>
</evidence>
<dbReference type="AlphaFoldDB" id="A0A6D2HQX3"/>
<reference evidence="2" key="1">
    <citation type="submission" date="2020-01" db="EMBL/GenBank/DDBJ databases">
        <authorList>
            <person name="Mishra B."/>
        </authorList>
    </citation>
    <scope>NUCLEOTIDE SEQUENCE [LARGE SCALE GENOMIC DNA]</scope>
</reference>
<dbReference type="PANTHER" id="PTHR31111:SF125">
    <property type="entry name" value="F-BOX PROTEIN CPR30-LIKE"/>
    <property type="match status" value="1"/>
</dbReference>
<dbReference type="NCBIfam" id="TIGR01640">
    <property type="entry name" value="F_box_assoc_1"/>
    <property type="match status" value="1"/>
</dbReference>
<protein>
    <recommendedName>
        <fullName evidence="1">F-box domain-containing protein</fullName>
    </recommendedName>
</protein>
<evidence type="ECO:0000259" key="1">
    <source>
        <dbReference type="SMART" id="SM00256"/>
    </source>
</evidence>
<feature type="domain" description="F-box" evidence="1">
    <location>
        <begin position="28"/>
        <end position="68"/>
    </location>
</feature>
<dbReference type="PANTHER" id="PTHR31111">
    <property type="entry name" value="BNAA05G37150D PROTEIN-RELATED"/>
    <property type="match status" value="1"/>
</dbReference>
<evidence type="ECO:0000313" key="3">
    <source>
        <dbReference type="Proteomes" id="UP000467841"/>
    </source>
</evidence>
<sequence>MAKRKPVQHVTSDDNVSVGGETDYFDLIPVDLFNDIISRLPVTCQLRLRCVSKNWYSSIILGPPRLLLAFNVESNLFVYSSTQPKDLDVDSSVVATPHHTSLGTSFYKLCRPLRGLVCILHSENNSSWAVISNPITGEHVTTPKLSVRGASTSIDGKAEYSFGYDPIDKRFKVLRITWLSCKKVKWGVKYHVLTLETGNSNLSWRKIKSCTTLHYPLNDAS</sequence>
<dbReference type="InterPro" id="IPR036047">
    <property type="entry name" value="F-box-like_dom_sf"/>
</dbReference>
<comment type="caution">
    <text evidence="2">The sequence shown here is derived from an EMBL/GenBank/DDBJ whole genome shotgun (WGS) entry which is preliminary data.</text>
</comment>
<dbReference type="InterPro" id="IPR013187">
    <property type="entry name" value="F-box-assoc_dom_typ3"/>
</dbReference>
<dbReference type="Pfam" id="PF08268">
    <property type="entry name" value="FBA_3"/>
    <property type="match status" value="1"/>
</dbReference>
<dbReference type="SMART" id="SM00256">
    <property type="entry name" value="FBOX"/>
    <property type="match status" value="1"/>
</dbReference>
<name>A0A6D2HQX3_9BRAS</name>
<accession>A0A6D2HQX3</accession>
<dbReference type="InterPro" id="IPR001810">
    <property type="entry name" value="F-box_dom"/>
</dbReference>
<gene>
    <name evidence="2" type="ORF">MERR_LOCUS5750</name>
</gene>
<keyword evidence="3" id="KW-1185">Reference proteome</keyword>
<dbReference type="Proteomes" id="UP000467841">
    <property type="component" value="Unassembled WGS sequence"/>
</dbReference>